<evidence type="ECO:0000313" key="2">
    <source>
        <dbReference type="Proteomes" id="UP000044841"/>
    </source>
</evidence>
<dbReference type="AlphaFoldDB" id="A0A0K6FYR7"/>
<protein>
    <submittedName>
        <fullName evidence="1">Uncharacterized protein</fullName>
    </submittedName>
</protein>
<reference evidence="1 2" key="1">
    <citation type="submission" date="2015-07" db="EMBL/GenBank/DDBJ databases">
        <authorList>
            <person name="Noorani M."/>
        </authorList>
    </citation>
    <scope>NUCLEOTIDE SEQUENCE [LARGE SCALE GENOMIC DNA]</scope>
    <source>
        <strain evidence="1">BBA 69670</strain>
    </source>
</reference>
<dbReference type="Proteomes" id="UP000044841">
    <property type="component" value="Unassembled WGS sequence"/>
</dbReference>
<sequence length="168" mass="18424">MAEAEEFNQEQAQALFDELANHIDSLFSQNIAPVVDAELDEATVEKILNEAEQTSPVLQAGGPGNNASAHTDLTGQRGLAVLHIHQEIGTSPAFHVATPVVRNQPGKSKSWGPLHGKSRYRLRQLRSGYYFVVVIHALKVQCIYLSTKKVDGIESSAGVGEWIEFFNQ</sequence>
<proteinExistence type="predicted"/>
<evidence type="ECO:0000313" key="1">
    <source>
        <dbReference type="EMBL" id="CUA71263.1"/>
    </source>
</evidence>
<name>A0A0K6FYR7_9AGAM</name>
<accession>A0A0K6FYR7</accession>
<gene>
    <name evidence="1" type="ORF">RSOLAG22IIIB_09433</name>
</gene>
<keyword evidence="2" id="KW-1185">Reference proteome</keyword>
<dbReference type="EMBL" id="CYGV01001225">
    <property type="protein sequence ID" value="CUA71263.1"/>
    <property type="molecule type" value="Genomic_DNA"/>
</dbReference>
<organism evidence="1 2">
    <name type="scientific">Rhizoctonia solani</name>
    <dbReference type="NCBI Taxonomy" id="456999"/>
    <lineage>
        <taxon>Eukaryota</taxon>
        <taxon>Fungi</taxon>
        <taxon>Dikarya</taxon>
        <taxon>Basidiomycota</taxon>
        <taxon>Agaricomycotina</taxon>
        <taxon>Agaricomycetes</taxon>
        <taxon>Cantharellales</taxon>
        <taxon>Ceratobasidiaceae</taxon>
        <taxon>Rhizoctonia</taxon>
    </lineage>
</organism>